<keyword evidence="4" id="KW-1185">Reference proteome</keyword>
<dbReference type="InterPro" id="IPR032675">
    <property type="entry name" value="LRR_dom_sf"/>
</dbReference>
<dbReference type="AlphaFoldDB" id="A0A401ZUY4"/>
<dbReference type="OrthoDB" id="36436at200795"/>
<gene>
    <name evidence="3" type="ORF">KTT_04710</name>
</gene>
<evidence type="ECO:0000313" key="4">
    <source>
        <dbReference type="Proteomes" id="UP000287352"/>
    </source>
</evidence>
<evidence type="ECO:0000313" key="3">
    <source>
        <dbReference type="EMBL" id="GCE10612.1"/>
    </source>
</evidence>
<proteinExistence type="predicted"/>
<dbReference type="InterPro" id="IPR025875">
    <property type="entry name" value="Leu-rich_rpt_4"/>
</dbReference>
<reference evidence="4" key="1">
    <citation type="submission" date="2018-12" db="EMBL/GenBank/DDBJ databases">
        <title>Tengunoibacter tsumagoiensis gen. nov., sp. nov., Dictyobacter kobayashii sp. nov., D. alpinus sp. nov., and D. joshuensis sp. nov. and description of Dictyobacteraceae fam. nov. within the order Ktedonobacterales isolated from Tengu-no-mugimeshi.</title>
        <authorList>
            <person name="Wang C.M."/>
            <person name="Zheng Y."/>
            <person name="Sakai Y."/>
            <person name="Toyoda A."/>
            <person name="Minakuchi Y."/>
            <person name="Abe K."/>
            <person name="Yokota A."/>
            <person name="Yabe S."/>
        </authorList>
    </citation>
    <scope>NUCLEOTIDE SEQUENCE [LARGE SCALE GENOMIC DNA]</scope>
    <source>
        <strain evidence="4">Uno3</strain>
    </source>
</reference>
<dbReference type="InterPro" id="IPR016024">
    <property type="entry name" value="ARM-type_fold"/>
</dbReference>
<name>A0A401ZUY4_9CHLR</name>
<keyword evidence="1" id="KW-0433">Leucine-rich repeat</keyword>
<accession>A0A401ZUY4</accession>
<evidence type="ECO:0000256" key="2">
    <source>
        <dbReference type="ARBA" id="ARBA00022737"/>
    </source>
</evidence>
<organism evidence="3 4">
    <name type="scientific">Tengunoibacter tsumagoiensis</name>
    <dbReference type="NCBI Taxonomy" id="2014871"/>
    <lineage>
        <taxon>Bacteria</taxon>
        <taxon>Bacillati</taxon>
        <taxon>Chloroflexota</taxon>
        <taxon>Ktedonobacteria</taxon>
        <taxon>Ktedonobacterales</taxon>
        <taxon>Dictyobacteraceae</taxon>
        <taxon>Tengunoibacter</taxon>
    </lineage>
</organism>
<dbReference type="RefSeq" id="WP_126578204.1">
    <property type="nucleotide sequence ID" value="NZ_BIFR01000001.1"/>
</dbReference>
<dbReference type="Gene3D" id="1.25.10.10">
    <property type="entry name" value="Leucine-rich Repeat Variant"/>
    <property type="match status" value="1"/>
</dbReference>
<dbReference type="Proteomes" id="UP000287352">
    <property type="component" value="Unassembled WGS sequence"/>
</dbReference>
<keyword evidence="2" id="KW-0677">Repeat</keyword>
<dbReference type="InterPro" id="IPR006553">
    <property type="entry name" value="Leu-rich_rpt_Cys-con_subtyp"/>
</dbReference>
<comment type="caution">
    <text evidence="3">The sequence shown here is derived from an EMBL/GenBank/DDBJ whole genome shotgun (WGS) entry which is preliminary data.</text>
</comment>
<dbReference type="SUPFAM" id="SSF52058">
    <property type="entry name" value="L domain-like"/>
    <property type="match status" value="1"/>
</dbReference>
<dbReference type="InterPro" id="IPR011989">
    <property type="entry name" value="ARM-like"/>
</dbReference>
<dbReference type="SMART" id="SM00367">
    <property type="entry name" value="LRR_CC"/>
    <property type="match status" value="2"/>
</dbReference>
<dbReference type="InterPro" id="IPR050836">
    <property type="entry name" value="SDS22/Internalin_LRR"/>
</dbReference>
<dbReference type="EMBL" id="BIFR01000001">
    <property type="protein sequence ID" value="GCE10612.1"/>
    <property type="molecule type" value="Genomic_DNA"/>
</dbReference>
<dbReference type="SUPFAM" id="SSF48371">
    <property type="entry name" value="ARM repeat"/>
    <property type="match status" value="1"/>
</dbReference>
<dbReference type="Pfam" id="PF12799">
    <property type="entry name" value="LRR_4"/>
    <property type="match status" value="1"/>
</dbReference>
<protein>
    <submittedName>
        <fullName evidence="3">Uncharacterized protein</fullName>
    </submittedName>
</protein>
<dbReference type="PANTHER" id="PTHR46652">
    <property type="entry name" value="LEUCINE-RICH REPEAT AND IQ DOMAIN-CONTAINING PROTEIN 1-RELATED"/>
    <property type="match status" value="1"/>
</dbReference>
<dbReference type="Pfam" id="PF03130">
    <property type="entry name" value="HEAT_PBS"/>
    <property type="match status" value="1"/>
</dbReference>
<dbReference type="Gene3D" id="3.80.10.10">
    <property type="entry name" value="Ribonuclease Inhibitor"/>
    <property type="match status" value="1"/>
</dbReference>
<evidence type="ECO:0000256" key="1">
    <source>
        <dbReference type="ARBA" id="ARBA00022614"/>
    </source>
</evidence>
<sequence length="386" mass="43502">MADLIRPIVLTDPHTVSFLPHVHKLNLAGSRTLTDLSPLRTLSELTEINLSGCRQMADLTALTELQQITTLILKGCINLTDLSPLSQLTKLTTLDLTNCRSLTDLTPLTSLQQLTRLNLAGCTHITSLAPLAQLPMLQVLNISNSQLKRKLEPVNQMVEIRGMLPRVLKRLPIPLRRQLSVQMMKSQPFAECLEALFQRWPRRCDHMLQSRLQSLSVAERTLAEEALYTLFLWGNKEYHLLLALGALQSTRTIEALKSSLLHGPTKGSFFVVAIVLWQLERYPLTLTALCKGASQWDDLAERIEAVKALKYFADPQAIETLQMLLYDEHTQLRYEALLSLAHLTGVQVVYYSSLLKGIKDSEPVRWLPAANNWLHILNASKSPHEI</sequence>
<dbReference type="InterPro" id="IPR004155">
    <property type="entry name" value="PBS_lyase_HEAT"/>
</dbReference>
<dbReference type="PANTHER" id="PTHR46652:SF3">
    <property type="entry name" value="LEUCINE-RICH REPEAT-CONTAINING PROTEIN 9"/>
    <property type="match status" value="1"/>
</dbReference>